<dbReference type="Pfam" id="PF04186">
    <property type="entry name" value="FxsA"/>
    <property type="match status" value="1"/>
</dbReference>
<evidence type="ECO:0000313" key="2">
    <source>
        <dbReference type="EMBL" id="KIL97885.1"/>
    </source>
</evidence>
<organism evidence="2 3">
    <name type="scientific">Paramagnetospirillum magnetotacticum MS-1</name>
    <dbReference type="NCBI Taxonomy" id="272627"/>
    <lineage>
        <taxon>Bacteria</taxon>
        <taxon>Pseudomonadati</taxon>
        <taxon>Pseudomonadota</taxon>
        <taxon>Alphaproteobacteria</taxon>
        <taxon>Rhodospirillales</taxon>
        <taxon>Magnetospirillaceae</taxon>
        <taxon>Paramagnetospirillum</taxon>
    </lineage>
</organism>
<protein>
    <submittedName>
        <fullName evidence="2">FxsA protein</fullName>
    </submittedName>
</protein>
<dbReference type="RefSeq" id="WP_009869182.1">
    <property type="nucleotide sequence ID" value="NZ_JXSL01000030.1"/>
</dbReference>
<dbReference type="InterPro" id="IPR007313">
    <property type="entry name" value="FxsA"/>
</dbReference>
<dbReference type="OrthoDB" id="9792788at2"/>
<gene>
    <name evidence="2" type="ORF">CCC_00946</name>
</gene>
<proteinExistence type="predicted"/>
<evidence type="ECO:0000256" key="1">
    <source>
        <dbReference type="SAM" id="Phobius"/>
    </source>
</evidence>
<accession>A0A0C2YT32</accession>
<keyword evidence="1" id="KW-1133">Transmembrane helix</keyword>
<dbReference type="PANTHER" id="PTHR35335">
    <property type="entry name" value="UPF0716 PROTEIN FXSA"/>
    <property type="match status" value="1"/>
</dbReference>
<dbReference type="GO" id="GO:0016020">
    <property type="term" value="C:membrane"/>
    <property type="evidence" value="ECO:0007669"/>
    <property type="project" value="InterPro"/>
</dbReference>
<sequence length="157" mass="16342">MAWAFLVGLLTLPVAEIMVWIKVSESIGGLATVGLTILAILAGSALLRHGRLGVALDLKSRLERGDPPGPAVFDGICLTLAGVLLMLPGFISDGFALLLLLPPVRALLLQAIVARAVVIGAQAPASSSGPTVIDGDYQIITPESEPKPPTDHKRLEP</sequence>
<comment type="caution">
    <text evidence="2">The sequence shown here is derived from an EMBL/GenBank/DDBJ whole genome shotgun (WGS) entry which is preliminary data.</text>
</comment>
<dbReference type="PANTHER" id="PTHR35335:SF1">
    <property type="entry name" value="UPF0716 PROTEIN FXSA"/>
    <property type="match status" value="1"/>
</dbReference>
<keyword evidence="1" id="KW-0812">Transmembrane</keyword>
<dbReference type="AlphaFoldDB" id="A0A0C2YT32"/>
<dbReference type="Proteomes" id="UP000031971">
    <property type="component" value="Unassembled WGS sequence"/>
</dbReference>
<dbReference type="NCBIfam" id="NF008528">
    <property type="entry name" value="PRK11463.1-2"/>
    <property type="match status" value="1"/>
</dbReference>
<dbReference type="EMBL" id="JXSL01000030">
    <property type="protein sequence ID" value="KIL97885.1"/>
    <property type="molecule type" value="Genomic_DNA"/>
</dbReference>
<evidence type="ECO:0000313" key="3">
    <source>
        <dbReference type="Proteomes" id="UP000031971"/>
    </source>
</evidence>
<feature type="transmembrane region" description="Helical" evidence="1">
    <location>
        <begin position="27"/>
        <end position="47"/>
    </location>
</feature>
<dbReference type="STRING" id="272627.CCC_00946"/>
<keyword evidence="1" id="KW-0472">Membrane</keyword>
<keyword evidence="3" id="KW-1185">Reference proteome</keyword>
<name>A0A0C2YT32_PARME</name>
<reference evidence="2 3" key="1">
    <citation type="submission" date="2015-01" db="EMBL/GenBank/DDBJ databases">
        <title>Genome Sequence of Magnetospirillum magnetotacticum Strain MS-1.</title>
        <authorList>
            <person name="Marinov G.K."/>
            <person name="Smalley M.D."/>
            <person name="DeSalvo G."/>
        </authorList>
    </citation>
    <scope>NUCLEOTIDE SEQUENCE [LARGE SCALE GENOMIC DNA]</scope>
    <source>
        <strain evidence="2 3">MS-1</strain>
    </source>
</reference>
<feature type="transmembrane region" description="Helical" evidence="1">
    <location>
        <begin position="68"/>
        <end position="91"/>
    </location>
</feature>